<proteinExistence type="predicted"/>
<dbReference type="AlphaFoldDB" id="A0A2R6Y429"/>
<feature type="region of interest" description="Disordered" evidence="1">
    <location>
        <begin position="171"/>
        <end position="199"/>
    </location>
</feature>
<name>A0A2R6Y429_9BACL</name>
<sequence>MKQYTHALVLFYLLLIIPHWPVLSQHKIPEDAIRLRIIAHSDHPLDQFIKQQVQIAVLNTLEGALAADEGAPYRKTVPTDTGVIEQTIRDHLSALRSVVDQELTRLGAAYGAELTFSTVDFPAKTYGPHVYPAGPQKTLLIVLGEGSGHNLWCVLLPQFCLPKESIKSSGHRASYTTDQRTCDDATQPLTEPAPSSVKNDEKPGVTFRFWLWDWIRSLWS</sequence>
<evidence type="ECO:0000256" key="1">
    <source>
        <dbReference type="SAM" id="MobiDB-lite"/>
    </source>
</evidence>
<evidence type="ECO:0000313" key="2">
    <source>
        <dbReference type="EMBL" id="PTQ57418.1"/>
    </source>
</evidence>
<gene>
    <name evidence="2" type="ORF">BSOLF_1573</name>
</gene>
<protein>
    <submittedName>
        <fullName evidence="2">Stage II sporulation protein required for processing of pro-sigma-E (SpoIIR)</fullName>
    </submittedName>
</protein>
<dbReference type="EMBL" id="PEBX01000007">
    <property type="protein sequence ID" value="PTQ57418.1"/>
    <property type="molecule type" value="Genomic_DNA"/>
</dbReference>
<dbReference type="InterPro" id="IPR014202">
    <property type="entry name" value="Spore_II_R"/>
</dbReference>
<dbReference type="Proteomes" id="UP000244338">
    <property type="component" value="Unassembled WGS sequence"/>
</dbReference>
<accession>A0A2R6Y429</accession>
<dbReference type="Pfam" id="PF09551">
    <property type="entry name" value="Spore_II_R"/>
    <property type="match status" value="1"/>
</dbReference>
<comment type="caution">
    <text evidence="2">The sequence shown here is derived from an EMBL/GenBank/DDBJ whole genome shotgun (WGS) entry which is preliminary data.</text>
</comment>
<evidence type="ECO:0000313" key="3">
    <source>
        <dbReference type="Proteomes" id="UP000244338"/>
    </source>
</evidence>
<organism evidence="2 3">
    <name type="scientific">Candidatus Carbonibacillus altaicus</name>
    <dbReference type="NCBI Taxonomy" id="2163959"/>
    <lineage>
        <taxon>Bacteria</taxon>
        <taxon>Bacillati</taxon>
        <taxon>Bacillota</taxon>
        <taxon>Bacilli</taxon>
        <taxon>Bacillales</taxon>
        <taxon>Candidatus Carbonibacillus</taxon>
    </lineage>
</organism>
<reference evidence="3" key="1">
    <citation type="journal article" date="2018" name="Sci. Rep.">
        <title>Lignite coal burning seam in the remote Altai Mountains harbors a hydrogen-driven thermophilic microbial community.</title>
        <authorList>
            <person name="Kadnikov V.V."/>
            <person name="Mardanov A.V."/>
            <person name="Ivasenko D.A."/>
            <person name="Antsiferov D.V."/>
            <person name="Beletsky A.V."/>
            <person name="Karnachuk O.V."/>
            <person name="Ravin N.V."/>
        </authorList>
    </citation>
    <scope>NUCLEOTIDE SEQUENCE [LARGE SCALE GENOMIC DNA]</scope>
</reference>